<organism evidence="3 4">
    <name type="scientific">Mycolicibacillus parakoreensis</name>
    <dbReference type="NCBI Taxonomy" id="1069221"/>
    <lineage>
        <taxon>Bacteria</taxon>
        <taxon>Bacillati</taxon>
        <taxon>Actinomycetota</taxon>
        <taxon>Actinomycetes</taxon>
        <taxon>Mycobacteriales</taxon>
        <taxon>Mycobacteriaceae</taxon>
        <taxon>Mycolicibacillus</taxon>
    </lineage>
</organism>
<dbReference type="Proteomes" id="UP001055200">
    <property type="component" value="Chromosome"/>
</dbReference>
<gene>
    <name evidence="3" type="ORF">MIU77_14165</name>
</gene>
<name>A0ABY3U2L7_9MYCO</name>
<keyword evidence="2" id="KW-0472">Membrane</keyword>
<keyword evidence="4" id="KW-1185">Reference proteome</keyword>
<keyword evidence="2" id="KW-1133">Transmembrane helix</keyword>
<feature type="transmembrane region" description="Helical" evidence="2">
    <location>
        <begin position="55"/>
        <end position="76"/>
    </location>
</feature>
<dbReference type="RefSeq" id="WP_240170286.1">
    <property type="nucleotide sequence ID" value="NZ_CP092365.1"/>
</dbReference>
<evidence type="ECO:0000313" key="3">
    <source>
        <dbReference type="EMBL" id="ULN52006.1"/>
    </source>
</evidence>
<keyword evidence="2" id="KW-0812">Transmembrane</keyword>
<protein>
    <recommendedName>
        <fullName evidence="5">DUF2530 domain-containing protein</fullName>
    </recommendedName>
</protein>
<reference evidence="3" key="1">
    <citation type="submission" date="2022-08" db="EMBL/GenBank/DDBJ databases">
        <title>Complete genome sequence of 14 non-tuberculosis mycobacteria type-strains.</title>
        <authorList>
            <person name="Igarashi Y."/>
            <person name="Osugi A."/>
            <person name="Mitarai S."/>
        </authorList>
    </citation>
    <scope>NUCLEOTIDE SEQUENCE</scope>
    <source>
        <strain evidence="3">DSM 45575</strain>
    </source>
</reference>
<sequence>MSNSDSPIDYARTTRPRAGLVMKDRRELPGAALVVWSVICLVGFMTALAMRNTGWTIGLGALAAAAGTAGVLWIVLGRRRAARLGDRGDGGGQAQRPGGEPGG</sequence>
<feature type="region of interest" description="Disordered" evidence="1">
    <location>
        <begin position="83"/>
        <end position="103"/>
    </location>
</feature>
<evidence type="ECO:0000256" key="1">
    <source>
        <dbReference type="SAM" id="MobiDB-lite"/>
    </source>
</evidence>
<evidence type="ECO:0000256" key="2">
    <source>
        <dbReference type="SAM" id="Phobius"/>
    </source>
</evidence>
<proteinExistence type="predicted"/>
<accession>A0ABY3U2L7</accession>
<dbReference type="EMBL" id="CP092365">
    <property type="protein sequence ID" value="ULN52006.1"/>
    <property type="molecule type" value="Genomic_DNA"/>
</dbReference>
<evidence type="ECO:0008006" key="5">
    <source>
        <dbReference type="Google" id="ProtNLM"/>
    </source>
</evidence>
<evidence type="ECO:0000313" key="4">
    <source>
        <dbReference type="Proteomes" id="UP001055200"/>
    </source>
</evidence>
<feature type="transmembrane region" description="Helical" evidence="2">
    <location>
        <begin position="30"/>
        <end position="49"/>
    </location>
</feature>
<feature type="compositionally biased region" description="Low complexity" evidence="1">
    <location>
        <begin position="94"/>
        <end position="103"/>
    </location>
</feature>